<feature type="region of interest" description="Disordered" evidence="5">
    <location>
        <begin position="475"/>
        <end position="517"/>
    </location>
</feature>
<feature type="compositionally biased region" description="Basic and acidic residues" evidence="5">
    <location>
        <begin position="57"/>
        <end position="70"/>
    </location>
</feature>
<feature type="transmembrane region" description="Helical" evidence="6">
    <location>
        <begin position="652"/>
        <end position="672"/>
    </location>
</feature>
<dbReference type="GO" id="GO:0035556">
    <property type="term" value="P:intracellular signal transduction"/>
    <property type="evidence" value="ECO:0007669"/>
    <property type="project" value="InterPro"/>
</dbReference>
<feature type="domain" description="Guanylate cyclase" evidence="7">
    <location>
        <begin position="966"/>
        <end position="1125"/>
    </location>
</feature>
<dbReference type="CDD" id="cd07302">
    <property type="entry name" value="CHD"/>
    <property type="match status" value="1"/>
</dbReference>
<accession>A0A8J8SXJ9</accession>
<feature type="compositionally biased region" description="Low complexity" evidence="5">
    <location>
        <begin position="532"/>
        <end position="542"/>
    </location>
</feature>
<sequence length="1309" mass="147702">MSEDFHDSSGHIGSSSHIGLIDYKMKSNSILQKKISSHWKSNPHEKKYHQGGFSESPPRRGEPSESERKAILIRTHQMGSFKKQGDPQSIGIAGQTLFQRNISLQRQYKRDGTLQNERKGQDGSAGSGRRDELDEVTAAAQNRRYTQNKNPQRSDNFSQSSADILDQRHTKSSFAPKNVQQRSSTGAAATLGHNRDSRTFVEGNGSFVHQPQTQLMRTFKSQHTFSSQGGVFRSSLRAPSGIQSDGYPSKSPGSVYSPEQPYPDGQPKQVFQVEQQPKLSFRHRVRLLLSSIYSIILMSLITTFALFGDDIKYLVQTGNQRKYETIDDVFNVFTIICMVVYTAEIILQCIADRREDEPETLKTQFIWRYFASFYFWLDVLSTVSMLLDITWFLDSMLDYDENSNTAIPDNLGIFSKTSRGVRIGSRAGRIARITKLFRAERMFSLYRNSKLSMRNVNMATLGDTVMMIETQNCQKKATDAGDPNVSKEHSSRDGIVIDGQSSHSQHQGTTFKRSNPLPTISAYGQEIASVSSYPLSQQPPSSRLFNPSMQGSHSRGQPNPNMTFGENSQQIGKGSQISGSSSFMKGTLQGRQQTHLSGYINTQYPFSTARIKDIPPLNEQNPVNAATHFTNNSQDPDDTKLGKKLSELTTKMVMILVLTFMLTVPIFTLSTYKDDSNKYQYGLNVVAESYPLHNLTQSTSYLGLLELSQNSDEILDLLSQFNDTLHSFIEIHQNLRCPLIYIAIENETVWTSQGTLPKQLRYNEKEIVTAELPFYEVKPTADLLIAVFDTRATSRLIATLSLLRTMFVCIALGVGASLFTRDANTVIIGPVLRMIEKIQRIATNPLEAASREDREALTKERLVEYTKKNYNKWLDLQYWKSLFKKGGVALTSSFSSKDSEGNDSARGILSTPKLSDDTAILEQTIVKVGALVALGFGEAGVKIISDNMGHTGDVDPMVPGHKVAAIFGFCTIRQFIETTEVLEESVMSFVNEIAELVHGVVDKFSGAPNKNIGDSFLCVWKFRDEDIEFNENTNNIQPIVCTAVQQLADMALISYLKTIAAVKRSAKLEGYRVREDMQEKMSKNFEVKMGFGLHVGWAIEGAIGSEFKIDASYLSPNVNMASRLEAATKQFGVSILMSGAFFSLLTPKCQEYQRHIDTVIVKGTAIPVKLYTCDIDANRLQVDKANDEGELLIQQKEMYKRRVKHRIKRNRFREKAFQNQFQVSSLFETDKDIRRMRYGFKNRAFFDIYASGLKHYIKGNWHRAKEQFDKILNIHQKKDHPTKCLLQFMEEHDFKAPLSWNGHRTLTEK</sequence>
<organism evidence="8 9">
    <name type="scientific">Halteria grandinella</name>
    <dbReference type="NCBI Taxonomy" id="5974"/>
    <lineage>
        <taxon>Eukaryota</taxon>
        <taxon>Sar</taxon>
        <taxon>Alveolata</taxon>
        <taxon>Ciliophora</taxon>
        <taxon>Intramacronucleata</taxon>
        <taxon>Spirotrichea</taxon>
        <taxon>Stichotrichia</taxon>
        <taxon>Sporadotrichida</taxon>
        <taxon>Halteriidae</taxon>
        <taxon>Halteria</taxon>
    </lineage>
</organism>
<feature type="compositionally biased region" description="Polar residues" evidence="5">
    <location>
        <begin position="172"/>
        <end position="187"/>
    </location>
</feature>
<dbReference type="OrthoDB" id="60033at2759"/>
<feature type="region of interest" description="Disordered" evidence="5">
    <location>
        <begin position="34"/>
        <end position="72"/>
    </location>
</feature>
<evidence type="ECO:0000256" key="1">
    <source>
        <dbReference type="ARBA" id="ARBA00004141"/>
    </source>
</evidence>
<feature type="region of interest" description="Disordered" evidence="5">
    <location>
        <begin position="532"/>
        <end position="584"/>
    </location>
</feature>
<feature type="region of interest" description="Disordered" evidence="5">
    <location>
        <begin position="237"/>
        <end position="267"/>
    </location>
</feature>
<dbReference type="Pfam" id="PF00520">
    <property type="entry name" value="Ion_trans"/>
    <property type="match status" value="1"/>
</dbReference>
<comment type="caution">
    <text evidence="8">The sequence shown here is derived from an EMBL/GenBank/DDBJ whole genome shotgun (WGS) entry which is preliminary data.</text>
</comment>
<gene>
    <name evidence="8" type="ORF">FGO68_gene2131</name>
</gene>
<evidence type="ECO:0000256" key="6">
    <source>
        <dbReference type="SAM" id="Phobius"/>
    </source>
</evidence>
<feature type="transmembrane region" description="Helical" evidence="6">
    <location>
        <begin position="329"/>
        <end position="350"/>
    </location>
</feature>
<dbReference type="GO" id="GO:0016020">
    <property type="term" value="C:membrane"/>
    <property type="evidence" value="ECO:0007669"/>
    <property type="project" value="UniProtKB-SubCell"/>
</dbReference>
<dbReference type="PANTHER" id="PTHR43336:SF3">
    <property type="entry name" value="GUANYLATE CYCLASE DOMAIN-CONTAINING PROTEIN"/>
    <property type="match status" value="1"/>
</dbReference>
<feature type="compositionally biased region" description="Polar residues" evidence="5">
    <location>
        <begin position="543"/>
        <end position="567"/>
    </location>
</feature>
<feature type="transmembrane region" description="Helical" evidence="6">
    <location>
        <begin position="371"/>
        <end position="393"/>
    </location>
</feature>
<dbReference type="InterPro" id="IPR027359">
    <property type="entry name" value="Volt_channel_dom_sf"/>
</dbReference>
<dbReference type="Pfam" id="PF00211">
    <property type="entry name" value="Guanylate_cyc"/>
    <property type="match status" value="1"/>
</dbReference>
<evidence type="ECO:0000313" key="9">
    <source>
        <dbReference type="Proteomes" id="UP000785679"/>
    </source>
</evidence>
<feature type="compositionally biased region" description="Low complexity" evidence="5">
    <location>
        <begin position="568"/>
        <end position="582"/>
    </location>
</feature>
<proteinExistence type="predicted"/>
<keyword evidence="3 6" id="KW-1133">Transmembrane helix</keyword>
<feature type="region of interest" description="Disordered" evidence="5">
    <location>
        <begin position="108"/>
        <end position="134"/>
    </location>
</feature>
<feature type="compositionally biased region" description="Polar residues" evidence="5">
    <location>
        <begin position="499"/>
        <end position="517"/>
    </location>
</feature>
<evidence type="ECO:0000256" key="2">
    <source>
        <dbReference type="ARBA" id="ARBA00022692"/>
    </source>
</evidence>
<dbReference type="GO" id="GO:0005216">
    <property type="term" value="F:monoatomic ion channel activity"/>
    <property type="evidence" value="ECO:0007669"/>
    <property type="project" value="InterPro"/>
</dbReference>
<dbReference type="PROSITE" id="PS50125">
    <property type="entry name" value="GUANYLATE_CYCLASE_2"/>
    <property type="match status" value="1"/>
</dbReference>
<dbReference type="Gene3D" id="3.30.70.1230">
    <property type="entry name" value="Nucleotide cyclase"/>
    <property type="match status" value="1"/>
</dbReference>
<dbReference type="InterPro" id="IPR029787">
    <property type="entry name" value="Nucleotide_cyclase"/>
</dbReference>
<comment type="subcellular location">
    <subcellularLocation>
        <location evidence="1">Membrane</location>
        <topology evidence="1">Multi-pass membrane protein</topology>
    </subcellularLocation>
</comment>
<keyword evidence="4 6" id="KW-0472">Membrane</keyword>
<protein>
    <recommendedName>
        <fullName evidence="7">Guanylate cyclase domain-containing protein</fullName>
    </recommendedName>
</protein>
<dbReference type="Proteomes" id="UP000785679">
    <property type="component" value="Unassembled WGS sequence"/>
</dbReference>
<dbReference type="InterPro" id="IPR005821">
    <property type="entry name" value="Ion_trans_dom"/>
</dbReference>
<dbReference type="SUPFAM" id="SSF81324">
    <property type="entry name" value="Voltage-gated potassium channels"/>
    <property type="match status" value="1"/>
</dbReference>
<evidence type="ECO:0000256" key="5">
    <source>
        <dbReference type="SAM" id="MobiDB-lite"/>
    </source>
</evidence>
<keyword evidence="2 6" id="KW-0812">Transmembrane</keyword>
<dbReference type="PANTHER" id="PTHR43336">
    <property type="entry name" value="OXYGEN SENSOR HISTIDINE KINASE RESPONSE REGULATOR DEVS/DOSS"/>
    <property type="match status" value="1"/>
</dbReference>
<dbReference type="InterPro" id="IPR001054">
    <property type="entry name" value="A/G_cyclase"/>
</dbReference>
<reference evidence="8" key="1">
    <citation type="submission" date="2019-06" db="EMBL/GenBank/DDBJ databases">
        <authorList>
            <person name="Zheng W."/>
        </authorList>
    </citation>
    <scope>NUCLEOTIDE SEQUENCE</scope>
    <source>
        <strain evidence="8">QDHG01</strain>
    </source>
</reference>
<dbReference type="GO" id="GO:0009190">
    <property type="term" value="P:cyclic nucleotide biosynthetic process"/>
    <property type="evidence" value="ECO:0007669"/>
    <property type="project" value="InterPro"/>
</dbReference>
<name>A0A8J8SXJ9_HALGN</name>
<feature type="region of interest" description="Disordered" evidence="5">
    <location>
        <begin position="171"/>
        <end position="204"/>
    </location>
</feature>
<keyword evidence="9" id="KW-1185">Reference proteome</keyword>
<evidence type="ECO:0000313" key="8">
    <source>
        <dbReference type="EMBL" id="TNV74537.1"/>
    </source>
</evidence>
<dbReference type="SUPFAM" id="SSF55073">
    <property type="entry name" value="Nucleotide cyclase"/>
    <property type="match status" value="1"/>
</dbReference>
<dbReference type="EMBL" id="RRYP01016875">
    <property type="protein sequence ID" value="TNV74537.1"/>
    <property type="molecule type" value="Genomic_DNA"/>
</dbReference>
<feature type="transmembrane region" description="Helical" evidence="6">
    <location>
        <begin position="287"/>
        <end position="307"/>
    </location>
</feature>
<evidence type="ECO:0000256" key="3">
    <source>
        <dbReference type="ARBA" id="ARBA00022989"/>
    </source>
</evidence>
<evidence type="ECO:0000259" key="7">
    <source>
        <dbReference type="PROSITE" id="PS50125"/>
    </source>
</evidence>
<dbReference type="Gene3D" id="1.20.120.350">
    <property type="entry name" value="Voltage-gated potassium channels. Chain C"/>
    <property type="match status" value="1"/>
</dbReference>
<feature type="compositionally biased region" description="Basic and acidic residues" evidence="5">
    <location>
        <begin position="108"/>
        <end position="121"/>
    </location>
</feature>
<evidence type="ECO:0000256" key="4">
    <source>
        <dbReference type="ARBA" id="ARBA00023136"/>
    </source>
</evidence>